<keyword evidence="2" id="KW-0472">Membrane</keyword>
<proteinExistence type="predicted"/>
<keyword evidence="2" id="KW-0812">Transmembrane</keyword>
<dbReference type="InterPro" id="IPR036365">
    <property type="entry name" value="PGBD-like_sf"/>
</dbReference>
<dbReference type="Proteomes" id="UP001236795">
    <property type="component" value="Unassembled WGS sequence"/>
</dbReference>
<dbReference type="RefSeq" id="WP_258902354.1">
    <property type="nucleotide sequence ID" value="NZ_JAUSWC010000010.1"/>
</dbReference>
<dbReference type="InterPro" id="IPR001387">
    <property type="entry name" value="Cro/C1-type_HTH"/>
</dbReference>
<evidence type="ECO:0000259" key="3">
    <source>
        <dbReference type="PROSITE" id="PS50943"/>
    </source>
</evidence>
<evidence type="ECO:0000256" key="1">
    <source>
        <dbReference type="SAM" id="MobiDB-lite"/>
    </source>
</evidence>
<protein>
    <submittedName>
        <fullName evidence="4">Peptidoglycan hydrolase-like protein with peptidoglycan-binding domain</fullName>
    </submittedName>
</protein>
<sequence length="343" mass="36766">MAYEPEARDRGQLPPGEQLSRLLRRWWEEAGSASGGTRPTQQALASKLGVDQTTLSRYLNPKHTSTAPLRVVEALHAHLRAPAAELERARELCRAVLRETSGPAPGGDSPRPGDSPDATGDTGGRDTSGRPGRMAWARPVLVAAVMVVAFAAGAVVRDQFGPGRGAVEDGAAAGALAASGAPLEREPWPLLKKREQDWYTVGRALEHLLNAHGHEVRPDGFFTQETEDAVMEFQRAHRLSSDGKVGEDTWPELVVPVGRGDDGHAVRALQELLHNTGQGGTEVSGQFTAATAKDLKYFQDLHRLRPTGKADVDTWLALLVHQRPPGGAPAYQEPTSPTPSTPA</sequence>
<feature type="compositionally biased region" description="Low complexity" evidence="1">
    <location>
        <begin position="99"/>
        <end position="120"/>
    </location>
</feature>
<comment type="caution">
    <text evidence="4">The sequence shown here is derived from an EMBL/GenBank/DDBJ whole genome shotgun (WGS) entry which is preliminary data.</text>
</comment>
<dbReference type="SUPFAM" id="SSF47090">
    <property type="entry name" value="PGBD-like"/>
    <property type="match status" value="2"/>
</dbReference>
<dbReference type="EMBL" id="JAUSWC010000010">
    <property type="protein sequence ID" value="MDQ0488308.1"/>
    <property type="molecule type" value="Genomic_DNA"/>
</dbReference>
<dbReference type="InterPro" id="IPR036366">
    <property type="entry name" value="PGBDSf"/>
</dbReference>
<dbReference type="Gene3D" id="1.10.101.10">
    <property type="entry name" value="PGBD-like superfamily/PGBD"/>
    <property type="match status" value="2"/>
</dbReference>
<dbReference type="SUPFAM" id="SSF47413">
    <property type="entry name" value="lambda repressor-like DNA-binding domains"/>
    <property type="match status" value="1"/>
</dbReference>
<organism evidence="4 5">
    <name type="scientific">Streptomyces thermodiastaticus</name>
    <dbReference type="NCBI Taxonomy" id="44061"/>
    <lineage>
        <taxon>Bacteria</taxon>
        <taxon>Bacillati</taxon>
        <taxon>Actinomycetota</taxon>
        <taxon>Actinomycetes</taxon>
        <taxon>Kitasatosporales</taxon>
        <taxon>Streptomycetaceae</taxon>
        <taxon>Streptomyces</taxon>
    </lineage>
</organism>
<evidence type="ECO:0000256" key="2">
    <source>
        <dbReference type="SAM" id="Phobius"/>
    </source>
</evidence>
<dbReference type="CDD" id="cd00093">
    <property type="entry name" value="HTH_XRE"/>
    <property type="match status" value="1"/>
</dbReference>
<dbReference type="InterPro" id="IPR002477">
    <property type="entry name" value="Peptidoglycan-bd-like"/>
</dbReference>
<reference evidence="4 5" key="1">
    <citation type="submission" date="2023-07" db="EMBL/GenBank/DDBJ databases">
        <title>Genomic Encyclopedia of Type Strains, Phase IV (KMG-IV): sequencing the most valuable type-strain genomes for metagenomic binning, comparative biology and taxonomic classification.</title>
        <authorList>
            <person name="Goeker M."/>
        </authorList>
    </citation>
    <scope>NUCLEOTIDE SEQUENCE [LARGE SCALE GENOMIC DNA]</scope>
    <source>
        <strain evidence="4 5">DSM 40573</strain>
    </source>
</reference>
<dbReference type="InterPro" id="IPR010982">
    <property type="entry name" value="Lambda_DNA-bd_dom_sf"/>
</dbReference>
<evidence type="ECO:0000313" key="5">
    <source>
        <dbReference type="Proteomes" id="UP001236795"/>
    </source>
</evidence>
<keyword evidence="5" id="KW-1185">Reference proteome</keyword>
<evidence type="ECO:0000313" key="4">
    <source>
        <dbReference type="EMBL" id="MDQ0488308.1"/>
    </source>
</evidence>
<dbReference type="PROSITE" id="PS50943">
    <property type="entry name" value="HTH_CROC1"/>
    <property type="match status" value="1"/>
</dbReference>
<gene>
    <name evidence="4" type="ORF">QO019_003168</name>
</gene>
<feature type="region of interest" description="Disordered" evidence="1">
    <location>
        <begin position="323"/>
        <end position="343"/>
    </location>
</feature>
<name>A0ABU0KG26_9ACTN</name>
<feature type="transmembrane region" description="Helical" evidence="2">
    <location>
        <begin position="135"/>
        <end position="156"/>
    </location>
</feature>
<feature type="region of interest" description="Disordered" evidence="1">
    <location>
        <begin position="99"/>
        <end position="132"/>
    </location>
</feature>
<keyword evidence="2" id="KW-1133">Transmembrane helix</keyword>
<dbReference type="Pfam" id="PF01471">
    <property type="entry name" value="PG_binding_1"/>
    <property type="match status" value="2"/>
</dbReference>
<feature type="domain" description="HTH cro/C1-type" evidence="3">
    <location>
        <begin position="40"/>
        <end position="86"/>
    </location>
</feature>
<accession>A0ABU0KG26</accession>